<organism evidence="2 3">
    <name type="scientific">Pleurotus eryngii</name>
    <name type="common">Boletus of the steppes</name>
    <dbReference type="NCBI Taxonomy" id="5323"/>
    <lineage>
        <taxon>Eukaryota</taxon>
        <taxon>Fungi</taxon>
        <taxon>Dikarya</taxon>
        <taxon>Basidiomycota</taxon>
        <taxon>Agaricomycotina</taxon>
        <taxon>Agaricomycetes</taxon>
        <taxon>Agaricomycetidae</taxon>
        <taxon>Agaricales</taxon>
        <taxon>Pleurotineae</taxon>
        <taxon>Pleurotaceae</taxon>
        <taxon>Pleurotus</taxon>
    </lineage>
</organism>
<accession>A0A9P5ZLD7</accession>
<evidence type="ECO:0000256" key="1">
    <source>
        <dbReference type="SAM" id="MobiDB-lite"/>
    </source>
</evidence>
<keyword evidence="3" id="KW-1185">Reference proteome</keyword>
<comment type="caution">
    <text evidence="2">The sequence shown here is derived from an EMBL/GenBank/DDBJ whole genome shotgun (WGS) entry which is preliminary data.</text>
</comment>
<feature type="compositionally biased region" description="Basic and acidic residues" evidence="1">
    <location>
        <begin position="1"/>
        <end position="11"/>
    </location>
</feature>
<proteinExistence type="predicted"/>
<name>A0A9P5ZLD7_PLEER</name>
<dbReference type="AlphaFoldDB" id="A0A9P5ZLD7"/>
<reference evidence="2" key="1">
    <citation type="submission" date="2020-11" db="EMBL/GenBank/DDBJ databases">
        <authorList>
            <consortium name="DOE Joint Genome Institute"/>
            <person name="Ahrendt S."/>
            <person name="Riley R."/>
            <person name="Andreopoulos W."/>
            <person name="Labutti K."/>
            <person name="Pangilinan J."/>
            <person name="Ruiz-Duenas F.J."/>
            <person name="Barrasa J.M."/>
            <person name="Sanchez-Garcia M."/>
            <person name="Camarero S."/>
            <person name="Miyauchi S."/>
            <person name="Serrano A."/>
            <person name="Linde D."/>
            <person name="Babiker R."/>
            <person name="Drula E."/>
            <person name="Ayuso-Fernandez I."/>
            <person name="Pacheco R."/>
            <person name="Padilla G."/>
            <person name="Ferreira P."/>
            <person name="Barriuso J."/>
            <person name="Kellner H."/>
            <person name="Castanera R."/>
            <person name="Alfaro M."/>
            <person name="Ramirez L."/>
            <person name="Pisabarro A.G."/>
            <person name="Kuo A."/>
            <person name="Tritt A."/>
            <person name="Lipzen A."/>
            <person name="He G."/>
            <person name="Yan M."/>
            <person name="Ng V."/>
            <person name="Cullen D."/>
            <person name="Martin F."/>
            <person name="Rosso M.-N."/>
            <person name="Henrissat B."/>
            <person name="Hibbett D."/>
            <person name="Martinez A.T."/>
            <person name="Grigoriev I.V."/>
        </authorList>
    </citation>
    <scope>NUCLEOTIDE SEQUENCE</scope>
    <source>
        <strain evidence="2">ATCC 90797</strain>
    </source>
</reference>
<protein>
    <submittedName>
        <fullName evidence="2">Uncharacterized protein</fullName>
    </submittedName>
</protein>
<sequence length="195" mass="21059">MKTRDSADIRRSTPTYASEPTSIQDEPSSKIIHNTREAAQLGGTDISSLQEIPDEDDSETQEGAHQNASDTVVSPISLQADEKPHNLHKSDHSMGHPEVDPDVYLDVTDRVTNKHIGDVGDNVLGRGNRGSTDKGRKIAAVNYSPSDVVANGPKLHAHEVLGSVESSGVFEKGSGLNANLQNKVMRCLFSYVETD</sequence>
<dbReference type="Proteomes" id="UP000807025">
    <property type="component" value="Unassembled WGS sequence"/>
</dbReference>
<evidence type="ECO:0000313" key="2">
    <source>
        <dbReference type="EMBL" id="KAF9489919.1"/>
    </source>
</evidence>
<feature type="compositionally biased region" description="Polar residues" evidence="1">
    <location>
        <begin position="12"/>
        <end position="26"/>
    </location>
</feature>
<evidence type="ECO:0000313" key="3">
    <source>
        <dbReference type="Proteomes" id="UP000807025"/>
    </source>
</evidence>
<feature type="compositionally biased region" description="Polar residues" evidence="1">
    <location>
        <begin position="61"/>
        <end position="70"/>
    </location>
</feature>
<dbReference type="EMBL" id="MU154655">
    <property type="protein sequence ID" value="KAF9489919.1"/>
    <property type="molecule type" value="Genomic_DNA"/>
</dbReference>
<feature type="region of interest" description="Disordered" evidence="1">
    <location>
        <begin position="1"/>
        <end position="70"/>
    </location>
</feature>
<gene>
    <name evidence="2" type="ORF">BDN71DRAFT_248180</name>
</gene>